<feature type="compositionally biased region" description="Polar residues" evidence="1">
    <location>
        <begin position="1"/>
        <end position="10"/>
    </location>
</feature>
<reference evidence="2" key="1">
    <citation type="submission" date="2023-06" db="EMBL/GenBank/DDBJ databases">
        <title>Genome-scale phylogeny and comparative genomics of the fungal order Sordariales.</title>
        <authorList>
            <consortium name="Lawrence Berkeley National Laboratory"/>
            <person name="Hensen N."/>
            <person name="Bonometti L."/>
            <person name="Westerberg I."/>
            <person name="Brannstrom I.O."/>
            <person name="Guillou S."/>
            <person name="Cros-Aarteil S."/>
            <person name="Calhoun S."/>
            <person name="Haridas S."/>
            <person name="Kuo A."/>
            <person name="Mondo S."/>
            <person name="Pangilinan J."/>
            <person name="Riley R."/>
            <person name="LaButti K."/>
            <person name="Andreopoulos B."/>
            <person name="Lipzen A."/>
            <person name="Chen C."/>
            <person name="Yanf M."/>
            <person name="Daum C."/>
            <person name="Ng V."/>
            <person name="Clum A."/>
            <person name="Steindorff A."/>
            <person name="Ohm R."/>
            <person name="Martin F."/>
            <person name="Silar P."/>
            <person name="Natvig D."/>
            <person name="Lalanne C."/>
            <person name="Gautier V."/>
            <person name="Ament-velasquez S.L."/>
            <person name="Kruys A."/>
            <person name="Hutchinson M.I."/>
            <person name="Powell A.J."/>
            <person name="Barry K."/>
            <person name="Miller A.N."/>
            <person name="Grigoriev I.V."/>
            <person name="Debuchy R."/>
            <person name="Gladieux P."/>
            <person name="Thoren M.H."/>
            <person name="Johannesson H."/>
        </authorList>
    </citation>
    <scope>NUCLEOTIDE SEQUENCE</scope>
    <source>
        <strain evidence="2">SMH3187-1</strain>
    </source>
</reference>
<keyword evidence="3" id="KW-1185">Reference proteome</keyword>
<dbReference type="AlphaFoldDB" id="A0AA40EV34"/>
<gene>
    <name evidence="2" type="ORF">B0T18DRAFT_410638</name>
</gene>
<dbReference type="EMBL" id="JAUKUD010000004">
    <property type="protein sequence ID" value="KAK0746004.1"/>
    <property type="molecule type" value="Genomic_DNA"/>
</dbReference>
<organism evidence="2 3">
    <name type="scientific">Schizothecium vesticola</name>
    <dbReference type="NCBI Taxonomy" id="314040"/>
    <lineage>
        <taxon>Eukaryota</taxon>
        <taxon>Fungi</taxon>
        <taxon>Dikarya</taxon>
        <taxon>Ascomycota</taxon>
        <taxon>Pezizomycotina</taxon>
        <taxon>Sordariomycetes</taxon>
        <taxon>Sordariomycetidae</taxon>
        <taxon>Sordariales</taxon>
        <taxon>Schizotheciaceae</taxon>
        <taxon>Schizothecium</taxon>
    </lineage>
</organism>
<accession>A0AA40EV34</accession>
<feature type="region of interest" description="Disordered" evidence="1">
    <location>
        <begin position="1"/>
        <end position="32"/>
    </location>
</feature>
<dbReference type="Proteomes" id="UP001172155">
    <property type="component" value="Unassembled WGS sequence"/>
</dbReference>
<protein>
    <submittedName>
        <fullName evidence="2">Uncharacterized protein</fullName>
    </submittedName>
</protein>
<proteinExistence type="predicted"/>
<sequence>MSIPSQTSNYPDRGRNRLLTKGGKQRQGSPEPNVIIIAIRNPHKKNTTSIHNRNAHEHGNLTNIHPVAASQPAPCISVIDQQQQQPGGQRQSGRG</sequence>
<evidence type="ECO:0000256" key="1">
    <source>
        <dbReference type="SAM" id="MobiDB-lite"/>
    </source>
</evidence>
<name>A0AA40EV34_9PEZI</name>
<evidence type="ECO:0000313" key="2">
    <source>
        <dbReference type="EMBL" id="KAK0746004.1"/>
    </source>
</evidence>
<comment type="caution">
    <text evidence="2">The sequence shown here is derived from an EMBL/GenBank/DDBJ whole genome shotgun (WGS) entry which is preliminary data.</text>
</comment>
<evidence type="ECO:0000313" key="3">
    <source>
        <dbReference type="Proteomes" id="UP001172155"/>
    </source>
</evidence>